<dbReference type="AlphaFoldDB" id="A0AAU0F6E2"/>
<keyword evidence="1" id="KW-0812">Transmembrane</keyword>
<protein>
    <submittedName>
        <fullName evidence="2">Uncharacterized protein</fullName>
    </submittedName>
</protein>
<reference evidence="2" key="1">
    <citation type="submission" date="2023-10" db="EMBL/GenBank/DDBJ databases">
        <title>Characterization and whole genome sequencing of a novel strain of Bergeyella porcorum QD2021 isolated from pig.</title>
        <authorList>
            <person name="Liu G."/>
            <person name="Chen C."/>
            <person name="Han X."/>
        </authorList>
    </citation>
    <scope>NUCLEOTIDE SEQUENCE</scope>
    <source>
        <strain evidence="2">QD2021</strain>
    </source>
</reference>
<feature type="transmembrane region" description="Helical" evidence="1">
    <location>
        <begin position="12"/>
        <end position="35"/>
    </location>
</feature>
<name>A0AAU0F6E2_9FLAO</name>
<evidence type="ECO:0000256" key="1">
    <source>
        <dbReference type="SAM" id="Phobius"/>
    </source>
</evidence>
<keyword evidence="1" id="KW-1133">Transmembrane helix</keyword>
<sequence length="159" mass="18951">MFERINKHLNVVMMIIVGSAIIFILYVFILELLIVDKGVGRYRFSNSREEAKRDKTFISDYLIYDNDEKNIMKAWLEYGKTNDIYKNIVIDKKSITIRFNVNESKIEDNNDIYWEAFFKNKKLTAFEDKGIVSVIGVEEYMDTIIIKRNKDNFFYIVKQ</sequence>
<dbReference type="RefSeq" id="WP_327984343.1">
    <property type="nucleotide sequence ID" value="NZ_CP136426.1"/>
</dbReference>
<gene>
    <name evidence="2" type="ORF">BPO_2394</name>
</gene>
<dbReference type="EMBL" id="CP136426">
    <property type="protein sequence ID" value="WOC53041.1"/>
    <property type="molecule type" value="Genomic_DNA"/>
</dbReference>
<dbReference type="KEGG" id="bpor:BPO_2394"/>
<proteinExistence type="predicted"/>
<keyword evidence="3" id="KW-1185">Reference proteome</keyword>
<accession>A0AAU0F6E2</accession>
<dbReference type="Proteomes" id="UP001432059">
    <property type="component" value="Chromosome"/>
</dbReference>
<keyword evidence="1" id="KW-0472">Membrane</keyword>
<evidence type="ECO:0000313" key="3">
    <source>
        <dbReference type="Proteomes" id="UP001432059"/>
    </source>
</evidence>
<evidence type="ECO:0000313" key="2">
    <source>
        <dbReference type="EMBL" id="WOC53041.1"/>
    </source>
</evidence>
<organism evidence="2 3">
    <name type="scientific">Bergeyella porcorum</name>
    <dbReference type="NCBI Taxonomy" id="1735111"/>
    <lineage>
        <taxon>Bacteria</taxon>
        <taxon>Pseudomonadati</taxon>
        <taxon>Bacteroidota</taxon>
        <taxon>Flavobacteriia</taxon>
        <taxon>Flavobacteriales</taxon>
        <taxon>Weeksellaceae</taxon>
        <taxon>Bergeyella</taxon>
    </lineage>
</organism>